<feature type="non-terminal residue" evidence="2">
    <location>
        <position position="145"/>
    </location>
</feature>
<reference evidence="2" key="2">
    <citation type="journal article" date="2014" name="ISME J.">
        <title>Microbial stratification in low pH oxic and suboxic macroscopic growths along an acid mine drainage.</title>
        <authorList>
            <person name="Mendez-Garcia C."/>
            <person name="Mesa V."/>
            <person name="Sprenger R.R."/>
            <person name="Richter M."/>
            <person name="Diez M.S."/>
            <person name="Solano J."/>
            <person name="Bargiela R."/>
            <person name="Golyshina O.V."/>
            <person name="Manteca A."/>
            <person name="Ramos J.L."/>
            <person name="Gallego J.R."/>
            <person name="Llorente I."/>
            <person name="Martins Dos Santos V.A."/>
            <person name="Jensen O.N."/>
            <person name="Pelaez A.I."/>
            <person name="Sanchez J."/>
            <person name="Ferrer M."/>
        </authorList>
    </citation>
    <scope>NUCLEOTIDE SEQUENCE</scope>
</reference>
<dbReference type="GO" id="GO:0016740">
    <property type="term" value="F:transferase activity"/>
    <property type="evidence" value="ECO:0007669"/>
    <property type="project" value="UniProtKB-KW"/>
</dbReference>
<name>T0YSR6_9ZZZZ</name>
<reference evidence="2" key="1">
    <citation type="submission" date="2013-08" db="EMBL/GenBank/DDBJ databases">
        <authorList>
            <person name="Mendez C."/>
            <person name="Richter M."/>
            <person name="Ferrer M."/>
            <person name="Sanchez J."/>
        </authorList>
    </citation>
    <scope>NUCLEOTIDE SEQUENCE</scope>
</reference>
<sequence>MPLVVLVVFAYEGLYTKRKPFWEETRTVVRALFLSFLAIFSIVSLGKLSGEISRAIVVETGLLSLGLVPLVRIRWKPLLHRRGIGVKKTVLIGDNPVGRLAHLGLFRDHYMGIRIAGFLGVPGDSEEPSRSPDLFPGKEEKDFLS</sequence>
<evidence type="ECO:0000313" key="2">
    <source>
        <dbReference type="EMBL" id="EQD34877.1"/>
    </source>
</evidence>
<feature type="compositionally biased region" description="Basic and acidic residues" evidence="1">
    <location>
        <begin position="136"/>
        <end position="145"/>
    </location>
</feature>
<dbReference type="AlphaFoldDB" id="T0YSR6"/>
<dbReference type="EMBL" id="AUZX01013671">
    <property type="protein sequence ID" value="EQD34877.1"/>
    <property type="molecule type" value="Genomic_DNA"/>
</dbReference>
<proteinExistence type="predicted"/>
<comment type="caution">
    <text evidence="2">The sequence shown here is derived from an EMBL/GenBank/DDBJ whole genome shotgun (WGS) entry which is preliminary data.</text>
</comment>
<organism evidence="2">
    <name type="scientific">mine drainage metagenome</name>
    <dbReference type="NCBI Taxonomy" id="410659"/>
    <lineage>
        <taxon>unclassified sequences</taxon>
        <taxon>metagenomes</taxon>
        <taxon>ecological metagenomes</taxon>
    </lineage>
</organism>
<accession>T0YSR6</accession>
<keyword evidence="2" id="KW-0808">Transferase</keyword>
<gene>
    <name evidence="2" type="ORF">B1A_18524</name>
</gene>
<feature type="region of interest" description="Disordered" evidence="1">
    <location>
        <begin position="123"/>
        <end position="145"/>
    </location>
</feature>
<protein>
    <submittedName>
        <fullName evidence="2">Undecaprenyl-phosphate galactose phosphotransferase, WbaP</fullName>
    </submittedName>
</protein>
<evidence type="ECO:0000256" key="1">
    <source>
        <dbReference type="SAM" id="MobiDB-lite"/>
    </source>
</evidence>